<sequence length="296" mass="34840">MESSKTATTIQEQIETLRKRDMSIDDEGKAIENLSDIGYYRLGFYWFPFEKTYPRKEQRDHTFKEGTNFDYVIKLYYFDFDLRNLFLRYISRIEINFRTTLIYMISNKYKDDSFWYINPKVLKQDFIDSDLFQKSIKDVNSEPVIKQDLKTHKRKYAPAWKAIEYMSFGVVISIYDNLLDGGLKHGISVAYGMQSPSQFSNYINTVRRLRNYCAHGKVLFDMTLPEAISNGPLGYLGNQKNILVGAYKVFCYFLGRISQNRVTEMKSELLKAFNRVTYPTVKDIIYNNSGFRPNDL</sequence>
<reference evidence="1 2" key="1">
    <citation type="submission" date="2018-08" db="EMBL/GenBank/DDBJ databases">
        <title>A genome reference for cultivated species of the human gut microbiota.</title>
        <authorList>
            <person name="Zou Y."/>
            <person name="Xue W."/>
            <person name="Luo G."/>
        </authorList>
    </citation>
    <scope>NUCLEOTIDE SEQUENCE [LARGE SCALE GENOMIC DNA]</scope>
    <source>
        <strain evidence="1 2">OM06-2</strain>
    </source>
</reference>
<proteinExistence type="predicted"/>
<comment type="caution">
    <text evidence="1">The sequence shown here is derived from an EMBL/GenBank/DDBJ whole genome shotgun (WGS) entry which is preliminary data.</text>
</comment>
<protein>
    <submittedName>
        <fullName evidence="1">Abi family protein</fullName>
    </submittedName>
</protein>
<accession>A0A3E4Z5R7</accession>
<evidence type="ECO:0000313" key="2">
    <source>
        <dbReference type="Proteomes" id="UP000260814"/>
    </source>
</evidence>
<dbReference type="Pfam" id="PF07751">
    <property type="entry name" value="Abi_2"/>
    <property type="match status" value="1"/>
</dbReference>
<name>A0A3E4Z5R7_9BACT</name>
<dbReference type="InterPro" id="IPR011664">
    <property type="entry name" value="Abi_system_AbiD/AbiF-like"/>
</dbReference>
<dbReference type="EMBL" id="QSTW01000019">
    <property type="protein sequence ID" value="RGM87832.1"/>
    <property type="molecule type" value="Genomic_DNA"/>
</dbReference>
<evidence type="ECO:0000313" key="1">
    <source>
        <dbReference type="EMBL" id="RGM87832.1"/>
    </source>
</evidence>
<dbReference type="Proteomes" id="UP000260814">
    <property type="component" value="Unassembled WGS sequence"/>
</dbReference>
<gene>
    <name evidence="1" type="ORF">DXB87_13345</name>
</gene>
<dbReference type="RefSeq" id="WP_117702530.1">
    <property type="nucleotide sequence ID" value="NZ_QSTW01000019.1"/>
</dbReference>
<organism evidence="1 2">
    <name type="scientific">Phocaeicola plebeius</name>
    <dbReference type="NCBI Taxonomy" id="310297"/>
    <lineage>
        <taxon>Bacteria</taxon>
        <taxon>Pseudomonadati</taxon>
        <taxon>Bacteroidota</taxon>
        <taxon>Bacteroidia</taxon>
        <taxon>Bacteroidales</taxon>
        <taxon>Bacteroidaceae</taxon>
        <taxon>Phocaeicola</taxon>
    </lineage>
</organism>
<dbReference type="AlphaFoldDB" id="A0A3E4Z5R7"/>